<dbReference type="Proteomes" id="UP001212997">
    <property type="component" value="Unassembled WGS sequence"/>
</dbReference>
<dbReference type="AlphaFoldDB" id="A0AAD5USX0"/>
<dbReference type="EMBL" id="JANAWD010000820">
    <property type="protein sequence ID" value="KAJ3475658.1"/>
    <property type="molecule type" value="Genomic_DNA"/>
</dbReference>
<name>A0AAD5USX0_9APHY</name>
<accession>A0AAD5USX0</accession>
<keyword evidence="2" id="KW-1185">Reference proteome</keyword>
<protein>
    <submittedName>
        <fullName evidence="1">Uncharacterized protein</fullName>
    </submittedName>
</protein>
<sequence length="135" mass="14973">MKFTTNLKAFSIVFYTTFFALLSQLVLSLPLTDKRDVFVPRIITPDASTVWHSGEIQTVTWDISDAPQNITNSIGFILLRAGEISTPVILADNFNILDAQVNLTVPNVLTRDDFSIVLFGDSGNFSPQFTIVGKF</sequence>
<reference evidence="1" key="1">
    <citation type="submission" date="2022-07" db="EMBL/GenBank/DDBJ databases">
        <title>Genome Sequence of Physisporinus lineatus.</title>
        <authorList>
            <person name="Buettner E."/>
        </authorList>
    </citation>
    <scope>NUCLEOTIDE SEQUENCE</scope>
    <source>
        <strain evidence="1">VT162</strain>
    </source>
</reference>
<evidence type="ECO:0000313" key="1">
    <source>
        <dbReference type="EMBL" id="KAJ3475658.1"/>
    </source>
</evidence>
<comment type="caution">
    <text evidence="1">The sequence shown here is derived from an EMBL/GenBank/DDBJ whole genome shotgun (WGS) entry which is preliminary data.</text>
</comment>
<evidence type="ECO:0000313" key="2">
    <source>
        <dbReference type="Proteomes" id="UP001212997"/>
    </source>
</evidence>
<organism evidence="1 2">
    <name type="scientific">Meripilus lineatus</name>
    <dbReference type="NCBI Taxonomy" id="2056292"/>
    <lineage>
        <taxon>Eukaryota</taxon>
        <taxon>Fungi</taxon>
        <taxon>Dikarya</taxon>
        <taxon>Basidiomycota</taxon>
        <taxon>Agaricomycotina</taxon>
        <taxon>Agaricomycetes</taxon>
        <taxon>Polyporales</taxon>
        <taxon>Meripilaceae</taxon>
        <taxon>Meripilus</taxon>
    </lineage>
</organism>
<proteinExistence type="predicted"/>
<gene>
    <name evidence="1" type="ORF">NLI96_g11692</name>
</gene>